<proteinExistence type="predicted"/>
<accession>A0A2N5CE81</accession>
<protein>
    <recommendedName>
        <fullName evidence="3">Muconolactone isomerase domain-containing protein</fullName>
    </recommendedName>
</protein>
<evidence type="ECO:0000313" key="2">
    <source>
        <dbReference type="Proteomes" id="UP000234341"/>
    </source>
</evidence>
<dbReference type="EMBL" id="PJRP01000003">
    <property type="protein sequence ID" value="PLQ00550.1"/>
    <property type="molecule type" value="Genomic_DNA"/>
</dbReference>
<comment type="caution">
    <text evidence="1">The sequence shown here is derived from an EMBL/GenBank/DDBJ whole genome shotgun (WGS) entry which is preliminary data.</text>
</comment>
<organism evidence="1 2">
    <name type="scientific">Cupriavidus pauculus</name>
    <dbReference type="NCBI Taxonomy" id="82633"/>
    <lineage>
        <taxon>Bacteria</taxon>
        <taxon>Pseudomonadati</taxon>
        <taxon>Pseudomonadota</taxon>
        <taxon>Betaproteobacteria</taxon>
        <taxon>Burkholderiales</taxon>
        <taxon>Burkholderiaceae</taxon>
        <taxon>Cupriavidus</taxon>
    </lineage>
</organism>
<dbReference type="RefSeq" id="WP_101681121.1">
    <property type="nucleotide sequence ID" value="NZ_PJRP01000003.1"/>
</dbReference>
<reference evidence="1 2" key="1">
    <citation type="submission" date="2017-12" db="EMBL/GenBank/DDBJ databases">
        <title>Genome sequence of the active heterotrophic nitrifier-denitrifier, Cupriavidus pauculus UM1.</title>
        <authorList>
            <person name="Putonti C."/>
            <person name="Castignetti D."/>
        </authorList>
    </citation>
    <scope>NUCLEOTIDE SEQUENCE [LARGE SCALE GENOMIC DNA]</scope>
    <source>
        <strain evidence="1 2">UM1</strain>
    </source>
</reference>
<dbReference type="OrthoDB" id="121980at2"/>
<evidence type="ECO:0000313" key="1">
    <source>
        <dbReference type="EMBL" id="PLQ00550.1"/>
    </source>
</evidence>
<dbReference type="Gene3D" id="3.30.70.1060">
    <property type="entry name" value="Dimeric alpha+beta barrel"/>
    <property type="match status" value="1"/>
</dbReference>
<dbReference type="Proteomes" id="UP000234341">
    <property type="component" value="Unassembled WGS sequence"/>
</dbReference>
<evidence type="ECO:0008006" key="3">
    <source>
        <dbReference type="Google" id="ProtNLM"/>
    </source>
</evidence>
<name>A0A2N5CE81_9BURK</name>
<sequence length="97" mass="10523">MQYLVLVSRNAVAPKEPPTAAEREAESEFVRHLHAEGMVRQIWLRDGGAVILAEAADAQSLEQTFATLPLVQSGFLDAPTVIRLQPYPGFGPRGPLG</sequence>
<gene>
    <name evidence="1" type="ORF">CYJ10_08725</name>
</gene>
<dbReference type="AlphaFoldDB" id="A0A2N5CE81"/>